<feature type="transmembrane region" description="Helical" evidence="10">
    <location>
        <begin position="376"/>
        <end position="394"/>
    </location>
</feature>
<evidence type="ECO:0000256" key="5">
    <source>
        <dbReference type="ARBA" id="ARBA00022519"/>
    </source>
</evidence>
<dbReference type="InterPro" id="IPR013061">
    <property type="entry name" value="Trp/try_permease_CS"/>
</dbReference>
<comment type="similarity">
    <text evidence="2 10">Belongs to the amino acid/polyamine transporter 2 family. Mtr/TnaB/TyrP permease subfamily.</text>
</comment>
<dbReference type="Pfam" id="PF03222">
    <property type="entry name" value="Trp_Tyr_perm"/>
    <property type="match status" value="1"/>
</dbReference>
<dbReference type="InterPro" id="IPR018227">
    <property type="entry name" value="Amino_acid_transport_2"/>
</dbReference>
<comment type="caution">
    <text evidence="11">The sequence shown here is derived from an EMBL/GenBank/DDBJ whole genome shotgun (WGS) entry which is preliminary data.</text>
</comment>
<keyword evidence="12" id="KW-1185">Reference proteome</keyword>
<name>A0A0J5P6R1_9PAST</name>
<dbReference type="PRINTS" id="PR00166">
    <property type="entry name" value="AROAAPRMEASE"/>
</dbReference>
<dbReference type="PANTHER" id="PTHR46997:SF2">
    <property type="entry name" value="TYROSINE-SPECIFIC TRANSPORT SYSTEM"/>
    <property type="match status" value="1"/>
</dbReference>
<dbReference type="AlphaFoldDB" id="A0A0J5P6R1"/>
<feature type="transmembrane region" description="Helical" evidence="10">
    <location>
        <begin position="148"/>
        <end position="166"/>
    </location>
</feature>
<evidence type="ECO:0000256" key="8">
    <source>
        <dbReference type="ARBA" id="ARBA00022989"/>
    </source>
</evidence>
<keyword evidence="4 10" id="KW-1003">Cell membrane</keyword>
<keyword evidence="9 10" id="KW-0472">Membrane</keyword>
<dbReference type="EMBL" id="JWIZ01000019">
    <property type="protein sequence ID" value="KMK51941.1"/>
    <property type="molecule type" value="Genomic_DNA"/>
</dbReference>
<dbReference type="RefSeq" id="WP_047976427.1">
    <property type="nucleotide sequence ID" value="NZ_JWIZ01000019.1"/>
</dbReference>
<evidence type="ECO:0000256" key="3">
    <source>
        <dbReference type="ARBA" id="ARBA00022448"/>
    </source>
</evidence>
<dbReference type="GO" id="GO:0003333">
    <property type="term" value="P:amino acid transmembrane transport"/>
    <property type="evidence" value="ECO:0007669"/>
    <property type="project" value="InterPro"/>
</dbReference>
<feature type="transmembrane region" description="Helical" evidence="10">
    <location>
        <begin position="6"/>
        <end position="24"/>
    </location>
</feature>
<gene>
    <name evidence="11" type="ORF">RO21_03555</name>
</gene>
<evidence type="ECO:0000256" key="7">
    <source>
        <dbReference type="ARBA" id="ARBA00022970"/>
    </source>
</evidence>
<feature type="transmembrane region" description="Helical" evidence="10">
    <location>
        <begin position="277"/>
        <end position="298"/>
    </location>
</feature>
<dbReference type="Proteomes" id="UP000036270">
    <property type="component" value="Unassembled WGS sequence"/>
</dbReference>
<evidence type="ECO:0000313" key="12">
    <source>
        <dbReference type="Proteomes" id="UP000036270"/>
    </source>
</evidence>
<keyword evidence="7 10" id="KW-0029">Amino-acid transport</keyword>
<reference evidence="11 12" key="1">
    <citation type="submission" date="2014-12" db="EMBL/GenBank/DDBJ databases">
        <title>Reclassification of Actinobacillus muris as Muribacter muris.</title>
        <authorList>
            <person name="Christensen H."/>
            <person name="Nicklas W."/>
            <person name="Bisgaard M."/>
        </authorList>
    </citation>
    <scope>NUCLEOTIDE SEQUENCE [LARGE SCALE GENOMIC DNA]</scope>
    <source>
        <strain evidence="11 12">Ackerman80-443D</strain>
    </source>
</reference>
<keyword evidence="8 10" id="KW-1133">Transmembrane helix</keyword>
<evidence type="ECO:0000256" key="9">
    <source>
        <dbReference type="ARBA" id="ARBA00023136"/>
    </source>
</evidence>
<proteinExistence type="inferred from homology"/>
<comment type="subcellular location">
    <subcellularLocation>
        <location evidence="1 10">Cell inner membrane</location>
        <topology evidence="1 10">Multi-pass membrane protein</topology>
    </subcellularLocation>
</comment>
<feature type="transmembrane region" description="Helical" evidence="10">
    <location>
        <begin position="81"/>
        <end position="110"/>
    </location>
</feature>
<dbReference type="GO" id="GO:0015173">
    <property type="term" value="F:aromatic amino acid transmembrane transporter activity"/>
    <property type="evidence" value="ECO:0007669"/>
    <property type="project" value="UniProtKB-UniRule"/>
</dbReference>
<dbReference type="NCBIfam" id="TIGR00837">
    <property type="entry name" value="araaP"/>
    <property type="match status" value="1"/>
</dbReference>
<dbReference type="PANTHER" id="PTHR46997">
    <property type="entry name" value="LOW AFFINITY TRYPTOPHAN PERMEASE-RELATED"/>
    <property type="match status" value="1"/>
</dbReference>
<evidence type="ECO:0000256" key="4">
    <source>
        <dbReference type="ARBA" id="ARBA00022475"/>
    </source>
</evidence>
<feature type="transmembrane region" description="Helical" evidence="10">
    <location>
        <begin position="178"/>
        <end position="200"/>
    </location>
</feature>
<dbReference type="GO" id="GO:0005886">
    <property type="term" value="C:plasma membrane"/>
    <property type="evidence" value="ECO:0007669"/>
    <property type="project" value="UniProtKB-SubCell"/>
</dbReference>
<dbReference type="InterPro" id="IPR013059">
    <property type="entry name" value="Trp_tyr_transpt"/>
</dbReference>
<feature type="transmembrane region" description="Helical" evidence="10">
    <location>
        <begin position="336"/>
        <end position="356"/>
    </location>
</feature>
<evidence type="ECO:0000256" key="1">
    <source>
        <dbReference type="ARBA" id="ARBA00004429"/>
    </source>
</evidence>
<dbReference type="PATRIC" id="fig|67855.3.peg.481"/>
<organism evidence="11 12">
    <name type="scientific">Muribacter muris</name>
    <dbReference type="NCBI Taxonomy" id="67855"/>
    <lineage>
        <taxon>Bacteria</taxon>
        <taxon>Pseudomonadati</taxon>
        <taxon>Pseudomonadota</taxon>
        <taxon>Gammaproteobacteria</taxon>
        <taxon>Pasteurellales</taxon>
        <taxon>Pasteurellaceae</taxon>
        <taxon>Muribacter</taxon>
    </lineage>
</organism>
<evidence type="ECO:0000256" key="6">
    <source>
        <dbReference type="ARBA" id="ARBA00022692"/>
    </source>
</evidence>
<dbReference type="PROSITE" id="PS00594">
    <property type="entry name" value="AROMATIC_AA_PERMEASE_1"/>
    <property type="match status" value="1"/>
</dbReference>
<keyword evidence="3 10" id="KW-0813">Transport</keyword>
<keyword evidence="5 10" id="KW-0997">Cell inner membrane</keyword>
<evidence type="ECO:0000313" key="11">
    <source>
        <dbReference type="EMBL" id="KMK51941.1"/>
    </source>
</evidence>
<evidence type="ECO:0000256" key="10">
    <source>
        <dbReference type="RuleBase" id="RU367149"/>
    </source>
</evidence>
<feature type="transmembrane region" description="Helical" evidence="10">
    <location>
        <begin position="31"/>
        <end position="55"/>
    </location>
</feature>
<dbReference type="STRING" id="67855.RO21_03555"/>
<protein>
    <recommendedName>
        <fullName evidence="10">Aromatic amino acid permease</fullName>
    </recommendedName>
</protein>
<feature type="transmembrane region" description="Helical" evidence="10">
    <location>
        <begin position="212"/>
        <end position="232"/>
    </location>
</feature>
<evidence type="ECO:0000256" key="2">
    <source>
        <dbReference type="ARBA" id="ARBA00005452"/>
    </source>
</evidence>
<keyword evidence="6 10" id="KW-0812">Transmembrane</keyword>
<feature type="transmembrane region" description="Helical" evidence="10">
    <location>
        <begin position="310"/>
        <end position="330"/>
    </location>
</feature>
<comment type="function">
    <text evidence="10">Involved in transporting aromatic amino acids across the cytoplasmic membrane.</text>
</comment>
<dbReference type="Gene3D" id="1.20.1740.10">
    <property type="entry name" value="Amino acid/polyamine transporter I"/>
    <property type="match status" value="1"/>
</dbReference>
<accession>A0A0J5P6R1</accession>
<feature type="transmembrane region" description="Helical" evidence="10">
    <location>
        <begin position="122"/>
        <end position="142"/>
    </location>
</feature>
<sequence length="404" mass="42656">MKNKTLGSALIVAGTTIGGGMLAMPLTSAGIGFGLTIVLLIALWLLLCFSALLFVELYQNADSDAGIGTLAEKYYGTFGRVISTAVLIIFLYALVSAYVSGGSSIIAAFLPTIVDAETTSRVAGLLFTLVFGAFIIIGTSSVDVVNRLLFTTKILAFLLVLCLLLPKVSFENLLEIPIDNALIISASPIFFTSFGFHGSIPSLNKYLDGNVKALRISILIGTSIPLVAYILWQLATHGVLSQGEFLAILDKDPTLNGLATAVSAATDSAIIGGTVRIFSALALITSFLGVALGLFEALEDLLKRVNINAGRASLGLLTFLPPLAFALFYPQGFVAALGYAGQMFAFYAIVLPIAMVWKMRQQFPDLAYRVKGGSTALIIALVIGVFIVIVPFLTEAGLLPKVVG</sequence>